<dbReference type="CDD" id="cd06257">
    <property type="entry name" value="DnaJ"/>
    <property type="match status" value="1"/>
</dbReference>
<keyword evidence="1" id="KW-1133">Transmembrane helix</keyword>
<dbReference type="Gene3D" id="1.10.287.110">
    <property type="entry name" value="DnaJ domain"/>
    <property type="match status" value="1"/>
</dbReference>
<dbReference type="EMBL" id="PUHW01000042">
    <property type="protein sequence ID" value="KAG0690183.1"/>
    <property type="molecule type" value="Genomic_DNA"/>
</dbReference>
<dbReference type="PROSITE" id="PS50076">
    <property type="entry name" value="DNAJ_2"/>
    <property type="match status" value="1"/>
</dbReference>
<evidence type="ECO:0000256" key="1">
    <source>
        <dbReference type="SAM" id="Phobius"/>
    </source>
</evidence>
<keyword evidence="4" id="KW-1185">Reference proteome</keyword>
<dbReference type="InterPro" id="IPR018253">
    <property type="entry name" value="DnaJ_domain_CS"/>
</dbReference>
<evidence type="ECO:0000313" key="3">
    <source>
        <dbReference type="EMBL" id="KAG0690183.1"/>
    </source>
</evidence>
<gene>
    <name evidence="3" type="primary">JID1</name>
    <name evidence="3" type="ORF">C6P40_003651</name>
</gene>
<dbReference type="AlphaFoldDB" id="A0A9P7BI06"/>
<dbReference type="InterPro" id="IPR036869">
    <property type="entry name" value="J_dom_sf"/>
</dbReference>
<comment type="caution">
    <text evidence="3">The sequence shown here is derived from an EMBL/GenBank/DDBJ whole genome shotgun (WGS) entry which is preliminary data.</text>
</comment>
<dbReference type="SUPFAM" id="SSF46565">
    <property type="entry name" value="Chaperone J-domain"/>
    <property type="match status" value="1"/>
</dbReference>
<protein>
    <submittedName>
        <fullName evidence="3">J domain-containing protein 1</fullName>
    </submittedName>
</protein>
<proteinExistence type="predicted"/>
<name>A0A9P7BI06_9ASCO</name>
<reference evidence="3" key="1">
    <citation type="submission" date="2020-11" db="EMBL/GenBank/DDBJ databases">
        <title>Kefir isolates.</title>
        <authorList>
            <person name="Marcisauskas S."/>
            <person name="Kim Y."/>
            <person name="Blasche S."/>
        </authorList>
    </citation>
    <scope>NUCLEOTIDE SEQUENCE</scope>
    <source>
        <strain evidence="3">Olga-1</strain>
    </source>
</reference>
<feature type="transmembrane region" description="Helical" evidence="1">
    <location>
        <begin position="225"/>
        <end position="247"/>
    </location>
</feature>
<keyword evidence="1" id="KW-0472">Membrane</keyword>
<feature type="domain" description="J" evidence="2">
    <location>
        <begin position="52"/>
        <end position="142"/>
    </location>
</feature>
<dbReference type="Proteomes" id="UP000697127">
    <property type="component" value="Unassembled WGS sequence"/>
</dbReference>
<evidence type="ECO:0000313" key="4">
    <source>
        <dbReference type="Proteomes" id="UP000697127"/>
    </source>
</evidence>
<organism evidence="3 4">
    <name type="scientific">Pichia californica</name>
    <dbReference type="NCBI Taxonomy" id="460514"/>
    <lineage>
        <taxon>Eukaryota</taxon>
        <taxon>Fungi</taxon>
        <taxon>Dikarya</taxon>
        <taxon>Ascomycota</taxon>
        <taxon>Saccharomycotina</taxon>
        <taxon>Pichiomycetes</taxon>
        <taxon>Pichiales</taxon>
        <taxon>Pichiaceae</taxon>
        <taxon>Pichia</taxon>
    </lineage>
</organism>
<keyword evidence="1" id="KW-0812">Transmembrane</keyword>
<sequence length="306" mass="36213">MSESILKYNKYTKYNSRNYSTISNKNDENSPKIFDKEILKILNSYPKSLNASPYDILNISLNKRKDIKNNDLKKKFFSLAKIYHPDSISYLGYPINNDNSFYTKNSILLLDDKIKNERFKKILSAYNLLKNPITKSNYDNYNIGWNDSTNLRTNPNMYNPSSNDYKNYNSNNFKKSNFTSYETGTWEDKYKYGHETAYGFYNDKSWSSSKNGDLKEEFLKNKKTIILSFLLTLFIYSTLELTHLFLYDDLIGDKHNLSLDASNVDIHKKSEDDLFHAYTNYGLGDTKQDRINRFLWWRKFTMSFRV</sequence>
<accession>A0A9P7BI06</accession>
<dbReference type="SMART" id="SM00271">
    <property type="entry name" value="DnaJ"/>
    <property type="match status" value="1"/>
</dbReference>
<dbReference type="PROSITE" id="PS00636">
    <property type="entry name" value="DNAJ_1"/>
    <property type="match status" value="1"/>
</dbReference>
<dbReference type="InterPro" id="IPR001623">
    <property type="entry name" value="DnaJ_domain"/>
</dbReference>
<evidence type="ECO:0000259" key="2">
    <source>
        <dbReference type="PROSITE" id="PS50076"/>
    </source>
</evidence>